<dbReference type="InterPro" id="IPR036291">
    <property type="entry name" value="NAD(P)-bd_dom_sf"/>
</dbReference>
<dbReference type="Pfam" id="PF01370">
    <property type="entry name" value="Epimerase"/>
    <property type="match status" value="1"/>
</dbReference>
<organism evidence="2 3">
    <name type="scientific">Dinghuibacter silviterrae</name>
    <dbReference type="NCBI Taxonomy" id="1539049"/>
    <lineage>
        <taxon>Bacteria</taxon>
        <taxon>Pseudomonadati</taxon>
        <taxon>Bacteroidota</taxon>
        <taxon>Chitinophagia</taxon>
        <taxon>Chitinophagales</taxon>
        <taxon>Chitinophagaceae</taxon>
        <taxon>Dinghuibacter</taxon>
    </lineage>
</organism>
<keyword evidence="3" id="KW-1185">Reference proteome</keyword>
<comment type="caution">
    <text evidence="2">The sequence shown here is derived from an EMBL/GenBank/DDBJ whole genome shotgun (WGS) entry which is preliminary data.</text>
</comment>
<reference evidence="2 3" key="1">
    <citation type="submission" date="2019-03" db="EMBL/GenBank/DDBJ databases">
        <title>Genomic Encyclopedia of Type Strains, Phase IV (KMG-IV): sequencing the most valuable type-strain genomes for metagenomic binning, comparative biology and taxonomic classification.</title>
        <authorList>
            <person name="Goeker M."/>
        </authorList>
    </citation>
    <scope>NUCLEOTIDE SEQUENCE [LARGE SCALE GENOMIC DNA]</scope>
    <source>
        <strain evidence="2 3">DSM 100059</strain>
    </source>
</reference>
<evidence type="ECO:0000259" key="1">
    <source>
        <dbReference type="Pfam" id="PF01370"/>
    </source>
</evidence>
<name>A0A4R8DP14_9BACT</name>
<protein>
    <submittedName>
        <fullName evidence="2">Nucleoside-diphosphate-sugar epimerase</fullName>
    </submittedName>
</protein>
<dbReference type="PANTHER" id="PTHR43245:SF13">
    <property type="entry name" value="UDP-D-APIOSE_UDP-D-XYLOSE SYNTHASE 2"/>
    <property type="match status" value="1"/>
</dbReference>
<dbReference type="InterPro" id="IPR001509">
    <property type="entry name" value="Epimerase_deHydtase"/>
</dbReference>
<dbReference type="InterPro" id="IPR050177">
    <property type="entry name" value="Lipid_A_modif_metabolic_enz"/>
</dbReference>
<gene>
    <name evidence="2" type="ORF">EDB95_0457</name>
</gene>
<dbReference type="PANTHER" id="PTHR43245">
    <property type="entry name" value="BIFUNCTIONAL POLYMYXIN RESISTANCE PROTEIN ARNA"/>
    <property type="match status" value="1"/>
</dbReference>
<dbReference type="Gene3D" id="3.40.50.720">
    <property type="entry name" value="NAD(P)-binding Rossmann-like Domain"/>
    <property type="match status" value="1"/>
</dbReference>
<dbReference type="Proteomes" id="UP000294498">
    <property type="component" value="Unassembled WGS sequence"/>
</dbReference>
<evidence type="ECO:0000313" key="2">
    <source>
        <dbReference type="EMBL" id="TDW99447.1"/>
    </source>
</evidence>
<proteinExistence type="predicted"/>
<evidence type="ECO:0000313" key="3">
    <source>
        <dbReference type="Proteomes" id="UP000294498"/>
    </source>
</evidence>
<dbReference type="OrthoDB" id="112777at2"/>
<dbReference type="RefSeq" id="WP_133990153.1">
    <property type="nucleotide sequence ID" value="NZ_SODV01000001.1"/>
</dbReference>
<sequence>MQTILGANGVIAKDLAKYLLTYTTDIRLVSRHPRKINDTDTLMTADLLDREQVIKACAGSEVVYLTAGIQYSYTVWKRDWPVIMDNVIEACKRTGARLVFFSNVYSLGRVNGWMTESSPMNPSSKKGAVRKQIEEKLLSEVRSGSIQAIIARAPDFYGPDCANSVAQILVFDNLHKGKKPQWMVSAATKHSMIYTPDAARATAILGNTPSAFNRIWNLPTARPALTGKELLDLAAKAFGRPSGYTVLPKWMLSLTALFIPNMRSMLEMLYQNKYDYLFDSSDFEKTFAFAPTSYEEGIRQIAATYR</sequence>
<dbReference type="EMBL" id="SODV01000001">
    <property type="protein sequence ID" value="TDW99447.1"/>
    <property type="molecule type" value="Genomic_DNA"/>
</dbReference>
<feature type="domain" description="NAD-dependent epimerase/dehydratase" evidence="1">
    <location>
        <begin position="4"/>
        <end position="217"/>
    </location>
</feature>
<accession>A0A4R8DP14</accession>
<dbReference type="AlphaFoldDB" id="A0A4R8DP14"/>
<dbReference type="SUPFAM" id="SSF51735">
    <property type="entry name" value="NAD(P)-binding Rossmann-fold domains"/>
    <property type="match status" value="1"/>
</dbReference>